<keyword evidence="1" id="KW-0472">Membrane</keyword>
<keyword evidence="3" id="KW-1185">Reference proteome</keyword>
<dbReference type="RefSeq" id="WP_034240618.1">
    <property type="nucleotide sequence ID" value="NZ_AQRA01000003.1"/>
</dbReference>
<evidence type="ECO:0000256" key="1">
    <source>
        <dbReference type="SAM" id="Phobius"/>
    </source>
</evidence>
<proteinExistence type="predicted"/>
<feature type="transmembrane region" description="Helical" evidence="1">
    <location>
        <begin position="7"/>
        <end position="26"/>
    </location>
</feature>
<reference evidence="2 3" key="1">
    <citation type="submission" date="2014-04" db="EMBL/GenBank/DDBJ databases">
        <title>Aquimarina sp. 22II-S11-z7 Genome Sequencing.</title>
        <authorList>
            <person name="Lai Q."/>
        </authorList>
    </citation>
    <scope>NUCLEOTIDE SEQUENCE [LARGE SCALE GENOMIC DNA]</scope>
    <source>
        <strain evidence="2 3">22II-S11-z7</strain>
    </source>
</reference>
<dbReference type="EMBL" id="AQRA01000003">
    <property type="protein sequence ID" value="EZH74320.1"/>
    <property type="molecule type" value="Genomic_DNA"/>
</dbReference>
<protein>
    <submittedName>
        <fullName evidence="2">Uncharacterized protein</fullName>
    </submittedName>
</protein>
<dbReference type="eggNOG" id="ENOG5030RQG">
    <property type="taxonomic scope" value="Bacteria"/>
</dbReference>
<sequence>MKISKILSYIVLAIGAIGAILLFLMSNNFDGLMEKYGITETKDFVREGGSMDLLKEATSLVNPLYILTVIVIVGIIAVTLMAVFSSLAKNPGGLKNTAIGIVAFLIVAVIGYVFAEGVEAPLNDGEVLSASGSRWVGTGLYTFYFLAAIAVGLMFLSGIKKLIK</sequence>
<dbReference type="STRING" id="1317122.ATO12_11150"/>
<feature type="transmembrane region" description="Helical" evidence="1">
    <location>
        <begin position="64"/>
        <end position="84"/>
    </location>
</feature>
<accession>A0A023BWF2</accession>
<feature type="transmembrane region" description="Helical" evidence="1">
    <location>
        <begin position="135"/>
        <end position="156"/>
    </location>
</feature>
<keyword evidence="1" id="KW-1133">Transmembrane helix</keyword>
<evidence type="ECO:0000313" key="2">
    <source>
        <dbReference type="EMBL" id="EZH74320.1"/>
    </source>
</evidence>
<organism evidence="2 3">
    <name type="scientific">Aquimarina atlantica</name>
    <dbReference type="NCBI Taxonomy" id="1317122"/>
    <lineage>
        <taxon>Bacteria</taxon>
        <taxon>Pseudomonadati</taxon>
        <taxon>Bacteroidota</taxon>
        <taxon>Flavobacteriia</taxon>
        <taxon>Flavobacteriales</taxon>
        <taxon>Flavobacteriaceae</taxon>
        <taxon>Aquimarina</taxon>
    </lineage>
</organism>
<comment type="caution">
    <text evidence="2">The sequence shown here is derived from an EMBL/GenBank/DDBJ whole genome shotgun (WGS) entry which is preliminary data.</text>
</comment>
<keyword evidence="1" id="KW-0812">Transmembrane</keyword>
<evidence type="ECO:0000313" key="3">
    <source>
        <dbReference type="Proteomes" id="UP000023541"/>
    </source>
</evidence>
<gene>
    <name evidence="2" type="ORF">ATO12_11150</name>
</gene>
<dbReference type="Proteomes" id="UP000023541">
    <property type="component" value="Unassembled WGS sequence"/>
</dbReference>
<feature type="transmembrane region" description="Helical" evidence="1">
    <location>
        <begin position="96"/>
        <end position="115"/>
    </location>
</feature>
<dbReference type="OrthoDB" id="1446429at2"/>
<dbReference type="AlphaFoldDB" id="A0A023BWF2"/>
<name>A0A023BWF2_9FLAO</name>